<protein>
    <submittedName>
        <fullName evidence="2">Uncharacterized protein</fullName>
    </submittedName>
</protein>
<keyword evidence="1" id="KW-0732">Signal</keyword>
<keyword evidence="3" id="KW-1185">Reference proteome</keyword>
<dbReference type="Gramene" id="TKW09311">
    <property type="protein sequence ID" value="TKW09311"/>
    <property type="gene ID" value="SEVIR_6G086166v2"/>
</dbReference>
<evidence type="ECO:0000313" key="3">
    <source>
        <dbReference type="Proteomes" id="UP000298652"/>
    </source>
</evidence>
<dbReference type="Proteomes" id="UP000298652">
    <property type="component" value="Chromosome 6"/>
</dbReference>
<dbReference type="AlphaFoldDB" id="A0A4U6U1H8"/>
<evidence type="ECO:0000256" key="1">
    <source>
        <dbReference type="SAM" id="SignalP"/>
    </source>
</evidence>
<organism evidence="2 3">
    <name type="scientific">Setaria viridis</name>
    <name type="common">Green bristlegrass</name>
    <name type="synonym">Setaria italica subsp. viridis</name>
    <dbReference type="NCBI Taxonomy" id="4556"/>
    <lineage>
        <taxon>Eukaryota</taxon>
        <taxon>Viridiplantae</taxon>
        <taxon>Streptophyta</taxon>
        <taxon>Embryophyta</taxon>
        <taxon>Tracheophyta</taxon>
        <taxon>Spermatophyta</taxon>
        <taxon>Magnoliopsida</taxon>
        <taxon>Liliopsida</taxon>
        <taxon>Poales</taxon>
        <taxon>Poaceae</taxon>
        <taxon>PACMAD clade</taxon>
        <taxon>Panicoideae</taxon>
        <taxon>Panicodae</taxon>
        <taxon>Paniceae</taxon>
        <taxon>Cenchrinae</taxon>
        <taxon>Setaria</taxon>
    </lineage>
</organism>
<evidence type="ECO:0000313" key="2">
    <source>
        <dbReference type="EMBL" id="TKW09311.1"/>
    </source>
</evidence>
<sequence length="39" mass="4685">MGICVFLFKITVVLKKVHCIQYPYEEKAYPKESIEILFY</sequence>
<reference evidence="2" key="1">
    <citation type="submission" date="2019-03" db="EMBL/GenBank/DDBJ databases">
        <title>WGS assembly of Setaria viridis.</title>
        <authorList>
            <person name="Huang P."/>
            <person name="Jenkins J."/>
            <person name="Grimwood J."/>
            <person name="Barry K."/>
            <person name="Healey A."/>
            <person name="Mamidi S."/>
            <person name="Sreedasyam A."/>
            <person name="Shu S."/>
            <person name="Feldman M."/>
            <person name="Wu J."/>
            <person name="Yu Y."/>
            <person name="Chen C."/>
            <person name="Johnson J."/>
            <person name="Rokhsar D."/>
            <person name="Baxter I."/>
            <person name="Schmutz J."/>
            <person name="Brutnell T."/>
            <person name="Kellogg E."/>
        </authorList>
    </citation>
    <scope>NUCLEOTIDE SEQUENCE [LARGE SCALE GENOMIC DNA]</scope>
</reference>
<name>A0A4U6U1H8_SETVI</name>
<feature type="signal peptide" evidence="1">
    <location>
        <begin position="1"/>
        <end position="19"/>
    </location>
</feature>
<dbReference type="EMBL" id="CM016557">
    <property type="protein sequence ID" value="TKW09311.1"/>
    <property type="molecule type" value="Genomic_DNA"/>
</dbReference>
<proteinExistence type="predicted"/>
<gene>
    <name evidence="2" type="ORF">SEVIR_6G086166v2</name>
</gene>
<feature type="chain" id="PRO_5020499884" evidence="1">
    <location>
        <begin position="20"/>
        <end position="39"/>
    </location>
</feature>
<accession>A0A4U6U1H8</accession>